<dbReference type="InterPro" id="IPR025980">
    <property type="entry name" value="ATP-Sase_PUA-like_dom"/>
</dbReference>
<dbReference type="InterPro" id="IPR002650">
    <property type="entry name" value="Sulphate_adenylyltransferase"/>
</dbReference>
<comment type="catalytic activity">
    <reaction evidence="7 8">
        <text>sulfate + ATP + H(+) = adenosine 5'-phosphosulfate + diphosphate</text>
        <dbReference type="Rhea" id="RHEA:18133"/>
        <dbReference type="ChEBI" id="CHEBI:15378"/>
        <dbReference type="ChEBI" id="CHEBI:16189"/>
        <dbReference type="ChEBI" id="CHEBI:30616"/>
        <dbReference type="ChEBI" id="CHEBI:33019"/>
        <dbReference type="ChEBI" id="CHEBI:58243"/>
        <dbReference type="EC" id="2.7.7.4"/>
    </reaction>
</comment>
<evidence type="ECO:0000259" key="10">
    <source>
        <dbReference type="Pfam" id="PF14306"/>
    </source>
</evidence>
<dbReference type="GO" id="GO:0000103">
    <property type="term" value="P:sulfate assimilation"/>
    <property type="evidence" value="ECO:0007669"/>
    <property type="project" value="UniProtKB-UniRule"/>
</dbReference>
<evidence type="ECO:0000313" key="11">
    <source>
        <dbReference type="EMBL" id="AOH55177.1"/>
    </source>
</evidence>
<dbReference type="SUPFAM" id="SSF52374">
    <property type="entry name" value="Nucleotidylyl transferase"/>
    <property type="match status" value="1"/>
</dbReference>
<evidence type="ECO:0000256" key="7">
    <source>
        <dbReference type="ARBA" id="ARBA00049370"/>
    </source>
</evidence>
<feature type="domain" description="Sulphate adenylyltransferase catalytic" evidence="9">
    <location>
        <begin position="174"/>
        <end position="384"/>
    </location>
</feature>
<dbReference type="EC" id="2.7.7.4" evidence="8"/>
<dbReference type="EMBL" id="CP017080">
    <property type="protein sequence ID" value="AOH55177.1"/>
    <property type="molecule type" value="Genomic_DNA"/>
</dbReference>
<organism evidence="11 12">
    <name type="scientific">Peribacillus muralis</name>
    <dbReference type="NCBI Taxonomy" id="264697"/>
    <lineage>
        <taxon>Bacteria</taxon>
        <taxon>Bacillati</taxon>
        <taxon>Bacillota</taxon>
        <taxon>Bacilli</taxon>
        <taxon>Bacillales</taxon>
        <taxon>Bacillaceae</taxon>
        <taxon>Peribacillus</taxon>
    </lineage>
</organism>
<keyword evidence="2 8" id="KW-0808">Transferase</keyword>
<proteinExistence type="inferred from homology"/>
<dbReference type="Pfam" id="PF14306">
    <property type="entry name" value="PUA_2"/>
    <property type="match status" value="1"/>
</dbReference>
<accession>A0A1B3XPN6</accession>
<gene>
    <name evidence="8" type="primary">sat</name>
    <name evidence="11" type="ORF">ABE28_012530</name>
</gene>
<protein>
    <recommendedName>
        <fullName evidence="8">Sulfate adenylyltransferase</fullName>
        <ecNumber evidence="8">2.7.7.4</ecNumber>
    </recommendedName>
    <alternativeName>
        <fullName evidence="8">ATP-sulfurylase</fullName>
    </alternativeName>
    <alternativeName>
        <fullName evidence="8">Sulfate adenylate transferase</fullName>
        <shortName evidence="8">SAT</shortName>
    </alternativeName>
</protein>
<comment type="similarity">
    <text evidence="6 8">Belongs to the sulfate adenylyltransferase family.</text>
</comment>
<comment type="pathway">
    <text evidence="1 8">Sulfur metabolism; hydrogen sulfide biosynthesis; sulfite from sulfate: step 1/3.</text>
</comment>
<dbReference type="STRING" id="264697.ABE28_012530"/>
<keyword evidence="12" id="KW-1185">Reference proteome</keyword>
<evidence type="ECO:0000256" key="1">
    <source>
        <dbReference type="ARBA" id="ARBA00005048"/>
    </source>
</evidence>
<dbReference type="NCBIfam" id="NF003166">
    <property type="entry name" value="PRK04149.1"/>
    <property type="match status" value="1"/>
</dbReference>
<evidence type="ECO:0000256" key="5">
    <source>
        <dbReference type="ARBA" id="ARBA00022840"/>
    </source>
</evidence>
<dbReference type="AlphaFoldDB" id="A0A1B3XPN6"/>
<evidence type="ECO:0000256" key="6">
    <source>
        <dbReference type="ARBA" id="ARBA00037980"/>
    </source>
</evidence>
<reference evidence="11 12" key="1">
    <citation type="submission" date="2016-08" db="EMBL/GenBank/DDBJ databases">
        <title>Complete genome sequence of Bacillus muralis G25-68, a strain with toxicity to nematodes.</title>
        <authorList>
            <person name="Zheng Z."/>
        </authorList>
    </citation>
    <scope>NUCLEOTIDE SEQUENCE [LARGE SCALE GENOMIC DNA]</scope>
    <source>
        <strain evidence="11 12">G25-68</strain>
    </source>
</reference>
<dbReference type="Gene3D" id="3.10.400.10">
    <property type="entry name" value="Sulfate adenylyltransferase"/>
    <property type="match status" value="1"/>
</dbReference>
<name>A0A1B3XPN6_9BACI</name>
<dbReference type="OrthoDB" id="9804504at2"/>
<sequence length="394" mass="44594">MNVQRTNIAPHGGKLIQRELTGEAREVYLEKCKSLFSLTISKWNVSDLEMISNGGFSPLIGFMGKADYQSVISDMHLVNGLPWTIPITLPVSKEEAGEIKIGDEVALFKDDGELTGIILVEEKFSYDKILEAKLVYKTVDHDHPGVKKLFEQGEVYVAGPIYVINKALHEPFEKFHLSPAETRKLFADLNWKTVVGFQTRNPVHRAHEYLQKTALETVDGLLLHPLVGETKKDDIPANIRMESYQELLKNYYPSNRVLLAIYPAAMRYAGPREAVFHAIVRKNYGCTHFIVGRDHAGVGDYYGTYEAQDIFSEFDPLKIGIKPLFFEHSFYCKKCGNMASVKTCPHKEEDRFILSGTKVRDMLRKGLIPPLEFTRPEVAEVLIRGMKINDGEGK</sequence>
<dbReference type="Gene3D" id="3.40.50.620">
    <property type="entry name" value="HUPs"/>
    <property type="match status" value="1"/>
</dbReference>
<keyword evidence="4 8" id="KW-0547">Nucleotide-binding</keyword>
<evidence type="ECO:0000256" key="8">
    <source>
        <dbReference type="HAMAP-Rule" id="MF_00066"/>
    </source>
</evidence>
<evidence type="ECO:0000256" key="4">
    <source>
        <dbReference type="ARBA" id="ARBA00022741"/>
    </source>
</evidence>
<evidence type="ECO:0000256" key="2">
    <source>
        <dbReference type="ARBA" id="ARBA00022679"/>
    </source>
</evidence>
<dbReference type="KEGG" id="bmur:ABE28_012530"/>
<dbReference type="InterPro" id="IPR015947">
    <property type="entry name" value="PUA-like_sf"/>
</dbReference>
<evidence type="ECO:0000256" key="3">
    <source>
        <dbReference type="ARBA" id="ARBA00022695"/>
    </source>
</evidence>
<dbReference type="InterPro" id="IPR024951">
    <property type="entry name" value="Sulfurylase_cat_dom"/>
</dbReference>
<dbReference type="Pfam" id="PF01747">
    <property type="entry name" value="ATP-sulfurylase"/>
    <property type="match status" value="1"/>
</dbReference>
<dbReference type="PANTHER" id="PTHR43509:SF1">
    <property type="entry name" value="SULFATE ADENYLYLTRANSFERASE"/>
    <property type="match status" value="1"/>
</dbReference>
<dbReference type="GO" id="GO:0070814">
    <property type="term" value="P:hydrogen sulfide biosynthetic process"/>
    <property type="evidence" value="ECO:0007669"/>
    <property type="project" value="UniProtKB-UniRule"/>
</dbReference>
<keyword evidence="3 8" id="KW-0548">Nucleotidyltransferase</keyword>
<dbReference type="UniPathway" id="UPA00140">
    <property type="reaction ID" value="UER00204"/>
</dbReference>
<dbReference type="GO" id="GO:0005524">
    <property type="term" value="F:ATP binding"/>
    <property type="evidence" value="ECO:0007669"/>
    <property type="project" value="UniProtKB-KW"/>
</dbReference>
<dbReference type="Proteomes" id="UP000077926">
    <property type="component" value="Chromosome"/>
</dbReference>
<dbReference type="CDD" id="cd00517">
    <property type="entry name" value="ATPS"/>
    <property type="match status" value="1"/>
</dbReference>
<dbReference type="SUPFAM" id="SSF88697">
    <property type="entry name" value="PUA domain-like"/>
    <property type="match status" value="1"/>
</dbReference>
<dbReference type="NCBIfam" id="TIGR00339">
    <property type="entry name" value="sopT"/>
    <property type="match status" value="1"/>
</dbReference>
<dbReference type="GO" id="GO:0004781">
    <property type="term" value="F:sulfate adenylyltransferase (ATP) activity"/>
    <property type="evidence" value="ECO:0007669"/>
    <property type="project" value="UniProtKB-UniRule"/>
</dbReference>
<dbReference type="InterPro" id="IPR020792">
    <property type="entry name" value="SO4_adenylyltransferase_pro"/>
</dbReference>
<dbReference type="RefSeq" id="WP_064465299.1">
    <property type="nucleotide sequence ID" value="NZ_CP017080.1"/>
</dbReference>
<dbReference type="HAMAP" id="MF_00066">
    <property type="entry name" value="Sulf_adenylyltr"/>
    <property type="match status" value="1"/>
</dbReference>
<dbReference type="PANTHER" id="PTHR43509">
    <property type="match status" value="1"/>
</dbReference>
<dbReference type="InterPro" id="IPR014729">
    <property type="entry name" value="Rossmann-like_a/b/a_fold"/>
</dbReference>
<feature type="domain" description="ATP-sulfurylase PUA-like" evidence="10">
    <location>
        <begin position="8"/>
        <end position="166"/>
    </location>
</feature>
<keyword evidence="5 8" id="KW-0067">ATP-binding</keyword>
<evidence type="ECO:0000259" key="9">
    <source>
        <dbReference type="Pfam" id="PF01747"/>
    </source>
</evidence>
<evidence type="ECO:0000313" key="12">
    <source>
        <dbReference type="Proteomes" id="UP000077926"/>
    </source>
</evidence>